<dbReference type="RefSeq" id="WP_115073248.1">
    <property type="nucleotide sequence ID" value="NZ_UGHE01000002.1"/>
</dbReference>
<dbReference type="EMBL" id="UGHJ01000001">
    <property type="protein sequence ID" value="STO69149.1"/>
    <property type="molecule type" value="Genomic_DNA"/>
</dbReference>
<gene>
    <name evidence="2" type="ORF">NCTC8540_01673</name>
</gene>
<feature type="signal peptide" evidence="1">
    <location>
        <begin position="1"/>
        <end position="22"/>
    </location>
</feature>
<name>A0AB38HC03_9PAST</name>
<evidence type="ECO:0000313" key="3">
    <source>
        <dbReference type="Proteomes" id="UP000254496"/>
    </source>
</evidence>
<protein>
    <recommendedName>
        <fullName evidence="4">Lipoprotein</fullName>
    </recommendedName>
</protein>
<dbReference type="Proteomes" id="UP000254496">
    <property type="component" value="Unassembled WGS sequence"/>
</dbReference>
<comment type="caution">
    <text evidence="2">The sequence shown here is derived from an EMBL/GenBank/DDBJ whole genome shotgun (WGS) entry which is preliminary data.</text>
</comment>
<accession>A0AB38HC03</accession>
<organism evidence="2 3">
    <name type="scientific">Canicola haemoglobinophilus</name>
    <dbReference type="NCBI Taxonomy" id="733"/>
    <lineage>
        <taxon>Bacteria</taxon>
        <taxon>Pseudomonadati</taxon>
        <taxon>Pseudomonadota</taxon>
        <taxon>Gammaproteobacteria</taxon>
        <taxon>Pasteurellales</taxon>
        <taxon>Pasteurellaceae</taxon>
        <taxon>Canicola</taxon>
    </lineage>
</organism>
<evidence type="ECO:0000313" key="2">
    <source>
        <dbReference type="EMBL" id="STO69149.1"/>
    </source>
</evidence>
<proteinExistence type="predicted"/>
<evidence type="ECO:0008006" key="4">
    <source>
        <dbReference type="Google" id="ProtNLM"/>
    </source>
</evidence>
<feature type="chain" id="PRO_5044213098" description="Lipoprotein" evidence="1">
    <location>
        <begin position="23"/>
        <end position="136"/>
    </location>
</feature>
<dbReference type="AlphaFoldDB" id="A0AB38HC03"/>
<reference evidence="2 3" key="1">
    <citation type="submission" date="2018-06" db="EMBL/GenBank/DDBJ databases">
        <authorList>
            <consortium name="Pathogen Informatics"/>
            <person name="Doyle S."/>
        </authorList>
    </citation>
    <scope>NUCLEOTIDE SEQUENCE [LARGE SCALE GENOMIC DNA]</scope>
    <source>
        <strain evidence="2 3">NCTC8540</strain>
    </source>
</reference>
<dbReference type="PROSITE" id="PS51257">
    <property type="entry name" value="PROKAR_LIPOPROTEIN"/>
    <property type="match status" value="1"/>
</dbReference>
<sequence>MRKLALLFLSVLLVACSSSVNVQDIAGRMPLNDKSIIFDVPSANNYASNMIYIGMLKTAGSAQADKLMELLSIDNISVGISGKNSLVSKALTVYSLEHIKTVGQNVSLYMIGPSEDKVEMEKLASSKNIKLYYFTK</sequence>
<evidence type="ECO:0000256" key="1">
    <source>
        <dbReference type="SAM" id="SignalP"/>
    </source>
</evidence>
<keyword evidence="1" id="KW-0732">Signal</keyword>